<dbReference type="Pfam" id="PF13378">
    <property type="entry name" value="MR_MLE_C"/>
    <property type="match status" value="1"/>
</dbReference>
<dbReference type="InterPro" id="IPR029017">
    <property type="entry name" value="Enolase-like_N"/>
</dbReference>
<dbReference type="SFLD" id="SFLDS00001">
    <property type="entry name" value="Enolase"/>
    <property type="match status" value="2"/>
</dbReference>
<keyword evidence="8" id="KW-1185">Reference proteome</keyword>
<dbReference type="EC" id="5.1.1.-" evidence="5"/>
<evidence type="ECO:0000313" key="7">
    <source>
        <dbReference type="EMBL" id="MFC3039263.1"/>
    </source>
</evidence>
<evidence type="ECO:0000256" key="2">
    <source>
        <dbReference type="ARBA" id="ARBA00022723"/>
    </source>
</evidence>
<dbReference type="Pfam" id="PF02746">
    <property type="entry name" value="MR_MLE_N"/>
    <property type="match status" value="1"/>
</dbReference>
<dbReference type="InterPro" id="IPR013342">
    <property type="entry name" value="Mandelate_racemase_C"/>
</dbReference>
<dbReference type="SFLD" id="SFLDF00010">
    <property type="entry name" value="dipeptide_epimerase"/>
    <property type="match status" value="1"/>
</dbReference>
<evidence type="ECO:0000313" key="8">
    <source>
        <dbReference type="Proteomes" id="UP001595279"/>
    </source>
</evidence>
<dbReference type="SFLD" id="SFLDF00009">
    <property type="entry name" value="o-succinylbenzoate_synthase"/>
    <property type="match status" value="1"/>
</dbReference>
<dbReference type="RefSeq" id="WP_390268352.1">
    <property type="nucleotide sequence ID" value="NZ_JBHRSA010000007.1"/>
</dbReference>
<dbReference type="PANTHER" id="PTHR48073:SF2">
    <property type="entry name" value="O-SUCCINYLBENZOATE SYNTHASE"/>
    <property type="match status" value="1"/>
</dbReference>
<evidence type="ECO:0000256" key="4">
    <source>
        <dbReference type="ARBA" id="ARBA00023235"/>
    </source>
</evidence>
<dbReference type="SFLD" id="SFLDG00180">
    <property type="entry name" value="muconate_cycloisomerase"/>
    <property type="match status" value="2"/>
</dbReference>
<dbReference type="Gene3D" id="3.30.390.10">
    <property type="entry name" value="Enolase-like, N-terminal domain"/>
    <property type="match status" value="1"/>
</dbReference>
<dbReference type="InterPro" id="IPR029065">
    <property type="entry name" value="Enolase_C-like"/>
</dbReference>
<comment type="similarity">
    <text evidence="1 5">Belongs to the mandelate racemase/muconate lactonizing enzyme family.</text>
</comment>
<sequence length="368" mass="39981">MKIQQVETLRAAVPLHTPFKTALRTVTVAETIVVKITDQDGNTGWGEAPPTHVITGDSLQSVDYAIHHVFKPLIVGESILHRERLFEKVDGSMVGNTSAKAAVDMALHDLAAQSAGMPLVNFLGGHGQTVETDYTVSVNTPEEMAEDAGKYTANGFSILKIKVGKDEIATDIERIQAIRREIGPDVVIRLDANQGWSPKEAVKAINKMEELGLDIELIEQPVKAHDIAGLKYVTEHTDSLIMADESVFSPRDAMRVLAERAADLINIKLMKAGGIHHALKIAKLADVHGVECMVGSMIETEIGITAAAHFAASQPNITRYDFDAPLMLEGNLVEDGSLVYKGSMIDLGERSGLGIRRLADRYVSMEKV</sequence>
<accession>A0ABV7CSM8</accession>
<dbReference type="CDD" id="cd03319">
    <property type="entry name" value="L-Ala-DL-Glu_epimerase"/>
    <property type="match status" value="1"/>
</dbReference>
<gene>
    <name evidence="7" type="ORF">ACFOGI_03245</name>
</gene>
<keyword evidence="2 5" id="KW-0479">Metal-binding</keyword>
<comment type="cofactor">
    <cofactor evidence="5">
        <name>Mg(2+)</name>
        <dbReference type="ChEBI" id="CHEBI:18420"/>
    </cofactor>
    <text evidence="5">Binds 1 Mg(2+) ion per subunit.</text>
</comment>
<evidence type="ECO:0000256" key="1">
    <source>
        <dbReference type="ARBA" id="ARBA00008031"/>
    </source>
</evidence>
<dbReference type="InterPro" id="IPR013341">
    <property type="entry name" value="Mandelate_racemase_N_dom"/>
</dbReference>
<dbReference type="Proteomes" id="UP001595279">
    <property type="component" value="Unassembled WGS sequence"/>
</dbReference>
<dbReference type="Gene3D" id="3.20.20.120">
    <property type="entry name" value="Enolase-like C-terminal domain"/>
    <property type="match status" value="1"/>
</dbReference>
<dbReference type="SUPFAM" id="SSF51604">
    <property type="entry name" value="Enolase C-terminal domain-like"/>
    <property type="match status" value="1"/>
</dbReference>
<dbReference type="EMBL" id="JBHRSA010000007">
    <property type="protein sequence ID" value="MFC3039263.1"/>
    <property type="molecule type" value="Genomic_DNA"/>
</dbReference>
<feature type="domain" description="Mandelate racemase/muconate lactonizing enzyme C-terminal" evidence="6">
    <location>
        <begin position="141"/>
        <end position="240"/>
    </location>
</feature>
<evidence type="ECO:0000256" key="5">
    <source>
        <dbReference type="RuleBase" id="RU366006"/>
    </source>
</evidence>
<organism evidence="7 8">
    <name type="scientific">Virgibacillus xinjiangensis</name>
    <dbReference type="NCBI Taxonomy" id="393090"/>
    <lineage>
        <taxon>Bacteria</taxon>
        <taxon>Bacillati</taxon>
        <taxon>Bacillota</taxon>
        <taxon>Bacilli</taxon>
        <taxon>Bacillales</taxon>
        <taxon>Bacillaceae</taxon>
        <taxon>Virgibacillus</taxon>
    </lineage>
</organism>
<name>A0ABV7CSM8_9BACI</name>
<reference evidence="8" key="1">
    <citation type="journal article" date="2019" name="Int. J. Syst. Evol. Microbiol.">
        <title>The Global Catalogue of Microorganisms (GCM) 10K type strain sequencing project: providing services to taxonomists for standard genome sequencing and annotation.</title>
        <authorList>
            <consortium name="The Broad Institute Genomics Platform"/>
            <consortium name="The Broad Institute Genome Sequencing Center for Infectious Disease"/>
            <person name="Wu L."/>
            <person name="Ma J."/>
        </authorList>
    </citation>
    <scope>NUCLEOTIDE SEQUENCE [LARGE SCALE GENOMIC DNA]</scope>
    <source>
        <strain evidence="8">KCTC 13128</strain>
    </source>
</reference>
<dbReference type="PANTHER" id="PTHR48073">
    <property type="entry name" value="O-SUCCINYLBENZOATE SYNTHASE-RELATED"/>
    <property type="match status" value="1"/>
</dbReference>
<dbReference type="InterPro" id="IPR034603">
    <property type="entry name" value="Dipeptide_epimerase"/>
</dbReference>
<protein>
    <recommendedName>
        <fullName evidence="5">Dipeptide epimerase</fullName>
        <ecNumber evidence="5">5.1.1.-</ecNumber>
    </recommendedName>
</protein>
<evidence type="ECO:0000256" key="3">
    <source>
        <dbReference type="ARBA" id="ARBA00022842"/>
    </source>
</evidence>
<keyword evidence="4 5" id="KW-0413">Isomerase</keyword>
<dbReference type="SUPFAM" id="SSF54826">
    <property type="entry name" value="Enolase N-terminal domain-like"/>
    <property type="match status" value="1"/>
</dbReference>
<keyword evidence="3 5" id="KW-0460">Magnesium</keyword>
<dbReference type="InterPro" id="IPR036849">
    <property type="entry name" value="Enolase-like_C_sf"/>
</dbReference>
<comment type="caution">
    <text evidence="7">The sequence shown here is derived from an EMBL/GenBank/DDBJ whole genome shotgun (WGS) entry which is preliminary data.</text>
</comment>
<dbReference type="SMART" id="SM00922">
    <property type="entry name" value="MR_MLE"/>
    <property type="match status" value="1"/>
</dbReference>
<proteinExistence type="inferred from homology"/>
<evidence type="ECO:0000259" key="6">
    <source>
        <dbReference type="SMART" id="SM00922"/>
    </source>
</evidence>